<organism evidence="2 3">
    <name type="scientific">Daphnia magna</name>
    <dbReference type="NCBI Taxonomy" id="35525"/>
    <lineage>
        <taxon>Eukaryota</taxon>
        <taxon>Metazoa</taxon>
        <taxon>Ecdysozoa</taxon>
        <taxon>Arthropoda</taxon>
        <taxon>Crustacea</taxon>
        <taxon>Branchiopoda</taxon>
        <taxon>Diplostraca</taxon>
        <taxon>Cladocera</taxon>
        <taxon>Anomopoda</taxon>
        <taxon>Daphniidae</taxon>
        <taxon>Daphnia</taxon>
    </lineage>
</organism>
<protein>
    <submittedName>
        <fullName evidence="2">Uncharacterized protein</fullName>
    </submittedName>
</protein>
<name>A0A164RBK1_9CRUS</name>
<comment type="caution">
    <text evidence="2">The sequence shown here is derived from an EMBL/GenBank/DDBJ whole genome shotgun (WGS) entry which is preliminary data.</text>
</comment>
<evidence type="ECO:0000313" key="3">
    <source>
        <dbReference type="Proteomes" id="UP000076858"/>
    </source>
</evidence>
<sequence length="59" mass="6823">MMFPPNPHRSSMSSGRYGIHSEIQTELEEQNRNARMGFFHHLRSIRYTQVCGPSVLMAT</sequence>
<feature type="region of interest" description="Disordered" evidence="1">
    <location>
        <begin position="1"/>
        <end position="20"/>
    </location>
</feature>
<dbReference type="Proteomes" id="UP000076858">
    <property type="component" value="Unassembled WGS sequence"/>
</dbReference>
<gene>
    <name evidence="2" type="ORF">APZ42_027151</name>
</gene>
<proteinExistence type="predicted"/>
<dbReference type="EMBL" id="LRGB01002190">
    <property type="protein sequence ID" value="KZS08506.1"/>
    <property type="molecule type" value="Genomic_DNA"/>
</dbReference>
<evidence type="ECO:0000256" key="1">
    <source>
        <dbReference type="SAM" id="MobiDB-lite"/>
    </source>
</evidence>
<dbReference type="AlphaFoldDB" id="A0A164RBK1"/>
<evidence type="ECO:0000313" key="2">
    <source>
        <dbReference type="EMBL" id="KZS08506.1"/>
    </source>
</evidence>
<reference evidence="2 3" key="1">
    <citation type="submission" date="2016-03" db="EMBL/GenBank/DDBJ databases">
        <title>EvidentialGene: Evidence-directed Construction of Genes on Genomes.</title>
        <authorList>
            <person name="Gilbert D.G."/>
            <person name="Choi J.-H."/>
            <person name="Mockaitis K."/>
            <person name="Colbourne J."/>
            <person name="Pfrender M."/>
        </authorList>
    </citation>
    <scope>NUCLEOTIDE SEQUENCE [LARGE SCALE GENOMIC DNA]</scope>
    <source>
        <strain evidence="2 3">Xinb3</strain>
        <tissue evidence="2">Complete organism</tissue>
    </source>
</reference>
<accession>A0A164RBK1</accession>
<keyword evidence="3" id="KW-1185">Reference proteome</keyword>